<dbReference type="PANTHER" id="PTHR34574:SF12">
    <property type="entry name" value="CALCIUM-BINDING EF HAND FAMILY PROTEIN"/>
    <property type="match status" value="1"/>
</dbReference>
<dbReference type="Pfam" id="PF13499">
    <property type="entry name" value="EF-hand_7"/>
    <property type="match status" value="1"/>
</dbReference>
<name>A0A5N6QUS9_9ROSI</name>
<proteinExistence type="predicted"/>
<dbReference type="SUPFAM" id="SSF47473">
    <property type="entry name" value="EF-hand"/>
    <property type="match status" value="1"/>
</dbReference>
<dbReference type="PROSITE" id="PS00018">
    <property type="entry name" value="EF_HAND_1"/>
    <property type="match status" value="1"/>
</dbReference>
<feature type="domain" description="EF-hand" evidence="2">
    <location>
        <begin position="20"/>
        <end position="54"/>
    </location>
</feature>
<dbReference type="Proteomes" id="UP000327013">
    <property type="component" value="Chromosome 2"/>
</dbReference>
<dbReference type="AlphaFoldDB" id="A0A5N6QUS9"/>
<evidence type="ECO:0000313" key="3">
    <source>
        <dbReference type="EMBL" id="KAE8010070.1"/>
    </source>
</evidence>
<dbReference type="Gene3D" id="1.10.238.10">
    <property type="entry name" value="EF-hand"/>
    <property type="match status" value="1"/>
</dbReference>
<dbReference type="EMBL" id="CM017322">
    <property type="protein sequence ID" value="KAE8010070.1"/>
    <property type="molecule type" value="Genomic_DNA"/>
</dbReference>
<dbReference type="InterPro" id="IPR018247">
    <property type="entry name" value="EF_Hand_1_Ca_BS"/>
</dbReference>
<protein>
    <recommendedName>
        <fullName evidence="2">EF-hand domain-containing protein</fullName>
    </recommendedName>
</protein>
<feature type="domain" description="EF-hand" evidence="2">
    <location>
        <begin position="55"/>
        <end position="90"/>
    </location>
</feature>
<organism evidence="3 4">
    <name type="scientific">Carpinus fangiana</name>
    <dbReference type="NCBI Taxonomy" id="176857"/>
    <lineage>
        <taxon>Eukaryota</taxon>
        <taxon>Viridiplantae</taxon>
        <taxon>Streptophyta</taxon>
        <taxon>Embryophyta</taxon>
        <taxon>Tracheophyta</taxon>
        <taxon>Spermatophyta</taxon>
        <taxon>Magnoliopsida</taxon>
        <taxon>eudicotyledons</taxon>
        <taxon>Gunneridae</taxon>
        <taxon>Pentapetalae</taxon>
        <taxon>rosids</taxon>
        <taxon>fabids</taxon>
        <taxon>Fagales</taxon>
        <taxon>Betulaceae</taxon>
        <taxon>Carpinus</taxon>
    </lineage>
</organism>
<dbReference type="PROSITE" id="PS50222">
    <property type="entry name" value="EF_HAND_2"/>
    <property type="match status" value="2"/>
</dbReference>
<evidence type="ECO:0000256" key="1">
    <source>
        <dbReference type="ARBA" id="ARBA00022837"/>
    </source>
</evidence>
<keyword evidence="4" id="KW-1185">Reference proteome</keyword>
<evidence type="ECO:0000313" key="4">
    <source>
        <dbReference type="Proteomes" id="UP000327013"/>
    </source>
</evidence>
<dbReference type="GO" id="GO:0005509">
    <property type="term" value="F:calcium ion binding"/>
    <property type="evidence" value="ECO:0007669"/>
    <property type="project" value="InterPro"/>
</dbReference>
<accession>A0A5N6QUS9</accession>
<dbReference type="InterPro" id="IPR002048">
    <property type="entry name" value="EF_hand_dom"/>
</dbReference>
<dbReference type="OrthoDB" id="186625at2759"/>
<keyword evidence="1" id="KW-0106">Calcium</keyword>
<dbReference type="CDD" id="cd00051">
    <property type="entry name" value="EFh"/>
    <property type="match status" value="1"/>
</dbReference>
<evidence type="ECO:0000259" key="2">
    <source>
        <dbReference type="PROSITE" id="PS50222"/>
    </source>
</evidence>
<dbReference type="InterPro" id="IPR011992">
    <property type="entry name" value="EF-hand-dom_pair"/>
</dbReference>
<reference evidence="3 4" key="1">
    <citation type="submission" date="2019-06" db="EMBL/GenBank/DDBJ databases">
        <title>A chromosomal-level reference genome of Carpinus fangiana (Coryloideae, Betulaceae).</title>
        <authorList>
            <person name="Yang X."/>
            <person name="Wang Z."/>
            <person name="Zhang L."/>
            <person name="Hao G."/>
            <person name="Liu J."/>
            <person name="Yang Y."/>
        </authorList>
    </citation>
    <scope>NUCLEOTIDE SEQUENCE [LARGE SCALE GENOMIC DNA]</scope>
    <source>
        <strain evidence="3">Cfa_2016G</strain>
        <tissue evidence="3">Leaf</tissue>
    </source>
</reference>
<sequence>MSVAMVNSSTVMEFIQDTETFNSSIKECFEMLDVDGNGMLSQRELRDGFHRVFSLEYNLYDAIFKRFDEDQNGLIDPTEFRSLVRELMLAMARGFGDLPILVALEQDSLLMKAAQHELACLDVKRARRKNSKKQKNVFFGVCLCCHKSKTS</sequence>
<gene>
    <name evidence="3" type="ORF">FH972_006465</name>
</gene>
<dbReference type="SMART" id="SM00054">
    <property type="entry name" value="EFh"/>
    <property type="match status" value="2"/>
</dbReference>
<dbReference type="PANTHER" id="PTHR34574">
    <property type="entry name" value="CALCIUM-BINDING EF-HAND FAMILY PROTEIN-RELATED"/>
    <property type="match status" value="1"/>
</dbReference>